<sequence length="116" mass="13017">MEAEAPGKFCANCGVKFVARKDPVSAGEDGAYFCPKHPKEVTRVTCGRCEKPICHRCIVMSPAGVRCRDCARNKRPVRVRGVLHNAAHAIGPMDQKKVWYLYILAMIARLFGGWWR</sequence>
<dbReference type="KEGG" id="fgi:OP10G_4091"/>
<dbReference type="AlphaFoldDB" id="A0A068NYV0"/>
<keyword evidence="3" id="KW-1185">Reference proteome</keyword>
<protein>
    <recommendedName>
        <fullName evidence="4">B box-type domain-containing protein</fullName>
    </recommendedName>
</protein>
<keyword evidence="1" id="KW-0472">Membrane</keyword>
<dbReference type="eggNOG" id="ENOG5033IIP">
    <property type="taxonomic scope" value="Bacteria"/>
</dbReference>
<accession>A0A068NYV0</accession>
<evidence type="ECO:0008006" key="4">
    <source>
        <dbReference type="Google" id="ProtNLM"/>
    </source>
</evidence>
<keyword evidence="1" id="KW-0812">Transmembrane</keyword>
<dbReference type="Proteomes" id="UP000027982">
    <property type="component" value="Chromosome"/>
</dbReference>
<evidence type="ECO:0000313" key="3">
    <source>
        <dbReference type="Proteomes" id="UP000027982"/>
    </source>
</evidence>
<dbReference type="EMBL" id="CP007139">
    <property type="protein sequence ID" value="AIE87459.1"/>
    <property type="molecule type" value="Genomic_DNA"/>
</dbReference>
<dbReference type="SUPFAM" id="SSF57845">
    <property type="entry name" value="B-box zinc-binding domain"/>
    <property type="match status" value="1"/>
</dbReference>
<dbReference type="STRING" id="661478.OP10G_4091"/>
<dbReference type="Gene3D" id="3.30.160.60">
    <property type="entry name" value="Classic Zinc Finger"/>
    <property type="match status" value="1"/>
</dbReference>
<name>A0A068NYV0_FIMGI</name>
<organism evidence="2 3">
    <name type="scientific">Fimbriimonas ginsengisoli Gsoil 348</name>
    <dbReference type="NCBI Taxonomy" id="661478"/>
    <lineage>
        <taxon>Bacteria</taxon>
        <taxon>Bacillati</taxon>
        <taxon>Armatimonadota</taxon>
        <taxon>Fimbriimonadia</taxon>
        <taxon>Fimbriimonadales</taxon>
        <taxon>Fimbriimonadaceae</taxon>
        <taxon>Fimbriimonas</taxon>
    </lineage>
</organism>
<keyword evidence="1" id="KW-1133">Transmembrane helix</keyword>
<feature type="transmembrane region" description="Helical" evidence="1">
    <location>
        <begin position="98"/>
        <end position="115"/>
    </location>
</feature>
<gene>
    <name evidence="2" type="ORF">OP10G_4091</name>
</gene>
<reference evidence="2 3" key="1">
    <citation type="journal article" date="2014" name="PLoS ONE">
        <title>The first complete genome sequence of the class fimbriimonadia in the phylum armatimonadetes.</title>
        <authorList>
            <person name="Hu Z.Y."/>
            <person name="Wang Y.Z."/>
            <person name="Im W.T."/>
            <person name="Wang S.Y."/>
            <person name="Zhao G.P."/>
            <person name="Zheng H.J."/>
            <person name="Quan Z.X."/>
        </authorList>
    </citation>
    <scope>NUCLEOTIDE SEQUENCE [LARGE SCALE GENOMIC DNA]</scope>
    <source>
        <strain evidence="2">Gsoil 348</strain>
    </source>
</reference>
<evidence type="ECO:0000256" key="1">
    <source>
        <dbReference type="SAM" id="Phobius"/>
    </source>
</evidence>
<dbReference type="HOGENOM" id="CLU_2093209_0_0_0"/>
<proteinExistence type="predicted"/>
<evidence type="ECO:0000313" key="2">
    <source>
        <dbReference type="EMBL" id="AIE87459.1"/>
    </source>
</evidence>